<feature type="region of interest" description="Disordered" evidence="1">
    <location>
        <begin position="65"/>
        <end position="101"/>
    </location>
</feature>
<gene>
    <name evidence="2" type="ORF">JI435_407460</name>
</gene>
<name>A0A7U2F0W4_PHANO</name>
<dbReference type="VEuPathDB" id="FungiDB:JI435_407460"/>
<accession>A0A7U2F0W4</accession>
<organism evidence="2 3">
    <name type="scientific">Phaeosphaeria nodorum (strain SN15 / ATCC MYA-4574 / FGSC 10173)</name>
    <name type="common">Glume blotch fungus</name>
    <name type="synonym">Parastagonospora nodorum</name>
    <dbReference type="NCBI Taxonomy" id="321614"/>
    <lineage>
        <taxon>Eukaryota</taxon>
        <taxon>Fungi</taxon>
        <taxon>Dikarya</taxon>
        <taxon>Ascomycota</taxon>
        <taxon>Pezizomycotina</taxon>
        <taxon>Dothideomycetes</taxon>
        <taxon>Pleosporomycetidae</taxon>
        <taxon>Pleosporales</taxon>
        <taxon>Pleosporineae</taxon>
        <taxon>Phaeosphaeriaceae</taxon>
        <taxon>Parastagonospora</taxon>
    </lineage>
</organism>
<reference evidence="3" key="1">
    <citation type="journal article" date="2021" name="BMC Genomics">
        <title>Chromosome-level genome assembly and manually-curated proteome of model necrotroph Parastagonospora nodorum Sn15 reveals a genome-wide trove of candidate effector homologs, and redundancy of virulence-related functions within an accessory chromosome.</title>
        <authorList>
            <person name="Bertazzoni S."/>
            <person name="Jones D.A.B."/>
            <person name="Phan H.T."/>
            <person name="Tan K.-C."/>
            <person name="Hane J.K."/>
        </authorList>
    </citation>
    <scope>NUCLEOTIDE SEQUENCE [LARGE SCALE GENOMIC DNA]</scope>
    <source>
        <strain evidence="3">SN15 / ATCC MYA-4574 / FGSC 10173)</strain>
    </source>
</reference>
<dbReference type="Proteomes" id="UP000663193">
    <property type="component" value="Chromosome 5"/>
</dbReference>
<keyword evidence="3" id="KW-1185">Reference proteome</keyword>
<feature type="compositionally biased region" description="Polar residues" evidence="1">
    <location>
        <begin position="7"/>
        <end position="17"/>
    </location>
</feature>
<sequence>MALCYTKDSSNLSSWTSNHRERSGPSWRKQELKIPPTTPALYRTTCYPPNPSNQICKATRPIADITPVVPPPQQSSDPRCTPVTQPPHPAPLPMSDRILIT</sequence>
<evidence type="ECO:0000256" key="1">
    <source>
        <dbReference type="SAM" id="MobiDB-lite"/>
    </source>
</evidence>
<feature type="compositionally biased region" description="Basic and acidic residues" evidence="1">
    <location>
        <begin position="18"/>
        <end position="31"/>
    </location>
</feature>
<protein>
    <submittedName>
        <fullName evidence="2">Uncharacterized protein</fullName>
    </submittedName>
</protein>
<evidence type="ECO:0000313" key="2">
    <source>
        <dbReference type="EMBL" id="QRC95508.1"/>
    </source>
</evidence>
<feature type="region of interest" description="Disordered" evidence="1">
    <location>
        <begin position="1"/>
        <end position="31"/>
    </location>
</feature>
<proteinExistence type="predicted"/>
<dbReference type="EMBL" id="CP069027">
    <property type="protein sequence ID" value="QRC95508.1"/>
    <property type="molecule type" value="Genomic_DNA"/>
</dbReference>
<evidence type="ECO:0000313" key="3">
    <source>
        <dbReference type="Proteomes" id="UP000663193"/>
    </source>
</evidence>
<dbReference type="AlphaFoldDB" id="A0A7U2F0W4"/>